<dbReference type="OrthoDB" id="10025477at2759"/>
<dbReference type="EMBL" id="CAIIXF020000004">
    <property type="protein sequence ID" value="CAH1781429.1"/>
    <property type="molecule type" value="Genomic_DNA"/>
</dbReference>
<dbReference type="PANTHER" id="PTHR10612:SF62">
    <property type="entry name" value="LIPOCALIN_CYTOSOLIC FATTY-ACID BINDING DOMAIN-CONTAINING PROTEIN"/>
    <property type="match status" value="1"/>
</dbReference>
<dbReference type="AlphaFoldDB" id="A0A8J1UCP9"/>
<reference evidence="2" key="1">
    <citation type="submission" date="2022-03" db="EMBL/GenBank/DDBJ databases">
        <authorList>
            <person name="Martin C."/>
        </authorList>
    </citation>
    <scope>NUCLEOTIDE SEQUENCE</scope>
</reference>
<accession>A0A8J1UCP9</accession>
<protein>
    <submittedName>
        <fullName evidence="2">Uncharacterized protein</fullName>
    </submittedName>
</protein>
<dbReference type="Pfam" id="PF08212">
    <property type="entry name" value="Lipocalin_2"/>
    <property type="match status" value="1"/>
</dbReference>
<evidence type="ECO:0000313" key="2">
    <source>
        <dbReference type="EMBL" id="CAH1781429.1"/>
    </source>
</evidence>
<dbReference type="Proteomes" id="UP000749559">
    <property type="component" value="Unassembled WGS sequence"/>
</dbReference>
<evidence type="ECO:0000256" key="1">
    <source>
        <dbReference type="ARBA" id="ARBA00023121"/>
    </source>
</evidence>
<keyword evidence="1" id="KW-0446">Lipid-binding</keyword>
<dbReference type="InterPro" id="IPR000566">
    <property type="entry name" value="Lipocln_cytosolic_FA-bd_dom"/>
</dbReference>
<dbReference type="PANTHER" id="PTHR10612">
    <property type="entry name" value="APOLIPOPROTEIN D"/>
    <property type="match status" value="1"/>
</dbReference>
<evidence type="ECO:0000313" key="3">
    <source>
        <dbReference type="Proteomes" id="UP000749559"/>
    </source>
</evidence>
<sequence length="193" mass="21588">MFGALVFTLAIAIAQSQTNPTCRFSAPASNFRPSMYQGRWYEVGKMQTAGGAFWQEGCHCTYTEIEAVPNNSEGDQNVAYFCNLDAPNGEVSAVDGLLYNMSRPGEWKQRLLPFVPPVDYRVIVIDDQGEEYAISYDCGTSSSVTNYCVHILSRAPTLNEDIVQMLVRIANEMDLNPENLPFERTPIENCTYD</sequence>
<dbReference type="InterPro" id="IPR012674">
    <property type="entry name" value="Calycin"/>
</dbReference>
<dbReference type="SUPFAM" id="SSF50814">
    <property type="entry name" value="Lipocalins"/>
    <property type="match status" value="1"/>
</dbReference>
<organism evidence="2 3">
    <name type="scientific">Owenia fusiformis</name>
    <name type="common">Polychaete worm</name>
    <dbReference type="NCBI Taxonomy" id="6347"/>
    <lineage>
        <taxon>Eukaryota</taxon>
        <taxon>Metazoa</taxon>
        <taxon>Spiralia</taxon>
        <taxon>Lophotrochozoa</taxon>
        <taxon>Annelida</taxon>
        <taxon>Polychaeta</taxon>
        <taxon>Sedentaria</taxon>
        <taxon>Canalipalpata</taxon>
        <taxon>Sabellida</taxon>
        <taxon>Oweniida</taxon>
        <taxon>Oweniidae</taxon>
        <taxon>Owenia</taxon>
    </lineage>
</organism>
<comment type="caution">
    <text evidence="2">The sequence shown here is derived from an EMBL/GenBank/DDBJ whole genome shotgun (WGS) entry which is preliminary data.</text>
</comment>
<dbReference type="GO" id="GO:0005737">
    <property type="term" value="C:cytoplasm"/>
    <property type="evidence" value="ECO:0007669"/>
    <property type="project" value="TreeGrafter"/>
</dbReference>
<name>A0A8J1UCP9_OWEFU</name>
<gene>
    <name evidence="2" type="ORF">OFUS_LOCUS8007</name>
</gene>
<dbReference type="GO" id="GO:0000302">
    <property type="term" value="P:response to reactive oxygen species"/>
    <property type="evidence" value="ECO:0007669"/>
    <property type="project" value="TreeGrafter"/>
</dbReference>
<dbReference type="GO" id="GO:0006629">
    <property type="term" value="P:lipid metabolic process"/>
    <property type="evidence" value="ECO:0007669"/>
    <property type="project" value="TreeGrafter"/>
</dbReference>
<proteinExistence type="predicted"/>
<dbReference type="GO" id="GO:0008289">
    <property type="term" value="F:lipid binding"/>
    <property type="evidence" value="ECO:0007669"/>
    <property type="project" value="UniProtKB-KW"/>
</dbReference>
<dbReference type="Gene3D" id="2.40.128.20">
    <property type="match status" value="1"/>
</dbReference>
<keyword evidence="3" id="KW-1185">Reference proteome</keyword>